<comment type="caution">
    <text evidence="3">The sequence shown here is derived from an EMBL/GenBank/DDBJ whole genome shotgun (WGS) entry which is preliminary data.</text>
</comment>
<keyword evidence="4" id="KW-1185">Reference proteome</keyword>
<dbReference type="Proteomes" id="UP000824890">
    <property type="component" value="Unassembled WGS sequence"/>
</dbReference>
<keyword evidence="2" id="KW-1133">Transmembrane helix</keyword>
<accession>A0ABQ7XWS3</accession>
<name>A0ABQ7XWS3_BRANA</name>
<reference evidence="3 4" key="1">
    <citation type="submission" date="2021-05" db="EMBL/GenBank/DDBJ databases">
        <title>Genome Assembly of Synthetic Allotetraploid Brassica napus Reveals Homoeologous Exchanges between Subgenomes.</title>
        <authorList>
            <person name="Davis J.T."/>
        </authorList>
    </citation>
    <scope>NUCLEOTIDE SEQUENCE [LARGE SCALE GENOMIC DNA]</scope>
    <source>
        <strain evidence="4">cv. Da-Ae</strain>
        <tissue evidence="3">Seedling</tissue>
    </source>
</reference>
<feature type="compositionally biased region" description="Low complexity" evidence="1">
    <location>
        <begin position="20"/>
        <end position="30"/>
    </location>
</feature>
<dbReference type="PANTHER" id="PTHR32378:SF10">
    <property type="entry name" value="GUANINE NUCLEOTIDE-BINDING PROTEIN SUBUNIT GAMMA 3"/>
    <property type="match status" value="1"/>
</dbReference>
<sequence>RRSSLATMASTSGSVGGEVTGETGSPLAKPSLPPPRPKSPPEYPDLYGKRREAARVQMLEREIGYLEAKVVDLLNLGSYYIQGENKFIEGAQPASRCCKEVSDFVTTKESKTLPVLEVALLCSVFELSEFLLLLPIRIPSAATAQVAAALGPNAVTGHAAQISVVARNRAARAVHASEVAVVLVQTWHAAYPPVSAVALDRRVSTRRRAHVAAATARSDGHLVVDVPAYAFVVVFAIVKIYVLILVV</sequence>
<evidence type="ECO:0008006" key="5">
    <source>
        <dbReference type="Google" id="ProtNLM"/>
    </source>
</evidence>
<keyword evidence="2" id="KW-0812">Transmembrane</keyword>
<keyword evidence="2" id="KW-0472">Membrane</keyword>
<gene>
    <name evidence="3" type="ORF">HID58_088592</name>
</gene>
<evidence type="ECO:0000256" key="2">
    <source>
        <dbReference type="SAM" id="Phobius"/>
    </source>
</evidence>
<dbReference type="PANTHER" id="PTHR32378">
    <property type="entry name" value="GUANINE NUCLEOTIDE-BINDING PROTEIN SUBUNIT GAMMA 3"/>
    <property type="match status" value="1"/>
</dbReference>
<feature type="region of interest" description="Disordered" evidence="1">
    <location>
        <begin position="1"/>
        <end position="46"/>
    </location>
</feature>
<evidence type="ECO:0000313" key="3">
    <source>
        <dbReference type="EMBL" id="KAH0860331.1"/>
    </source>
</evidence>
<feature type="transmembrane region" description="Helical" evidence="2">
    <location>
        <begin position="226"/>
        <end position="246"/>
    </location>
</feature>
<proteinExistence type="predicted"/>
<protein>
    <recommendedName>
        <fullName evidence="5">G protein gamma domain-containing protein</fullName>
    </recommendedName>
</protein>
<evidence type="ECO:0000313" key="4">
    <source>
        <dbReference type="Proteomes" id="UP000824890"/>
    </source>
</evidence>
<evidence type="ECO:0000256" key="1">
    <source>
        <dbReference type="SAM" id="MobiDB-lite"/>
    </source>
</evidence>
<feature type="compositionally biased region" description="Pro residues" evidence="1">
    <location>
        <begin position="31"/>
        <end position="43"/>
    </location>
</feature>
<dbReference type="InterPro" id="IPR055305">
    <property type="entry name" value="GG3-like"/>
</dbReference>
<organism evidence="3 4">
    <name type="scientific">Brassica napus</name>
    <name type="common">Rape</name>
    <dbReference type="NCBI Taxonomy" id="3708"/>
    <lineage>
        <taxon>Eukaryota</taxon>
        <taxon>Viridiplantae</taxon>
        <taxon>Streptophyta</taxon>
        <taxon>Embryophyta</taxon>
        <taxon>Tracheophyta</taxon>
        <taxon>Spermatophyta</taxon>
        <taxon>Magnoliopsida</taxon>
        <taxon>eudicotyledons</taxon>
        <taxon>Gunneridae</taxon>
        <taxon>Pentapetalae</taxon>
        <taxon>rosids</taxon>
        <taxon>malvids</taxon>
        <taxon>Brassicales</taxon>
        <taxon>Brassicaceae</taxon>
        <taxon>Brassiceae</taxon>
        <taxon>Brassica</taxon>
    </lineage>
</organism>
<dbReference type="EMBL" id="JAGKQM010000019">
    <property type="protein sequence ID" value="KAH0860331.1"/>
    <property type="molecule type" value="Genomic_DNA"/>
</dbReference>
<feature type="non-terminal residue" evidence="3">
    <location>
        <position position="1"/>
    </location>
</feature>